<feature type="non-terminal residue" evidence="1">
    <location>
        <position position="1"/>
    </location>
</feature>
<name>A0A821YCF4_9BILA</name>
<proteinExistence type="predicted"/>
<sequence length="53" mass="6505">VKQMAEIRFVILTRRLRQIPFDIIKIDDCWFIDKVFHRELNNYLKQGDRILVS</sequence>
<reference evidence="1" key="1">
    <citation type="submission" date="2021-02" db="EMBL/GenBank/DDBJ databases">
        <authorList>
            <person name="Nowell W R."/>
        </authorList>
    </citation>
    <scope>NUCLEOTIDE SEQUENCE</scope>
</reference>
<dbReference type="AlphaFoldDB" id="A0A821YCF4"/>
<accession>A0A821YCF4</accession>
<organism evidence="1 2">
    <name type="scientific">Rotaria socialis</name>
    <dbReference type="NCBI Taxonomy" id="392032"/>
    <lineage>
        <taxon>Eukaryota</taxon>
        <taxon>Metazoa</taxon>
        <taxon>Spiralia</taxon>
        <taxon>Gnathifera</taxon>
        <taxon>Rotifera</taxon>
        <taxon>Eurotatoria</taxon>
        <taxon>Bdelloidea</taxon>
        <taxon>Philodinida</taxon>
        <taxon>Philodinidae</taxon>
        <taxon>Rotaria</taxon>
    </lineage>
</organism>
<evidence type="ECO:0000313" key="2">
    <source>
        <dbReference type="Proteomes" id="UP000663838"/>
    </source>
</evidence>
<dbReference type="EMBL" id="CAJOBS010015453">
    <property type="protein sequence ID" value="CAF4957176.1"/>
    <property type="molecule type" value="Genomic_DNA"/>
</dbReference>
<protein>
    <submittedName>
        <fullName evidence="1">Uncharacterized protein</fullName>
    </submittedName>
</protein>
<comment type="caution">
    <text evidence="1">The sequence shown here is derived from an EMBL/GenBank/DDBJ whole genome shotgun (WGS) entry which is preliminary data.</text>
</comment>
<dbReference type="Proteomes" id="UP000663838">
    <property type="component" value="Unassembled WGS sequence"/>
</dbReference>
<gene>
    <name evidence="1" type="ORF">TOA249_LOCUS34114</name>
</gene>
<evidence type="ECO:0000313" key="1">
    <source>
        <dbReference type="EMBL" id="CAF4957176.1"/>
    </source>
</evidence>